<dbReference type="FunFam" id="3.20.20.70:FF:000022">
    <property type="entry name" value="3-keto-L-gulonate-6-phosphate decarboxylase UlaD"/>
    <property type="match status" value="1"/>
</dbReference>
<dbReference type="SMART" id="SM00934">
    <property type="entry name" value="OMPdecase"/>
    <property type="match status" value="1"/>
</dbReference>
<dbReference type="InterPro" id="IPR001754">
    <property type="entry name" value="OMPdeCOase_dom"/>
</dbReference>
<keyword evidence="1 4" id="KW-0456">Lyase</keyword>
<evidence type="ECO:0000256" key="2">
    <source>
        <dbReference type="ARBA" id="ARBA00023277"/>
    </source>
</evidence>
<dbReference type="EMBL" id="FMJD01000002">
    <property type="protein sequence ID" value="SCM72952.1"/>
    <property type="molecule type" value="Genomic_DNA"/>
</dbReference>
<dbReference type="Gene3D" id="3.20.20.70">
    <property type="entry name" value="Aldolase class I"/>
    <property type="match status" value="1"/>
</dbReference>
<dbReference type="GO" id="GO:0033982">
    <property type="term" value="F:3-dehydro-L-gulonate-6-phosphate decarboxylase activity"/>
    <property type="evidence" value="ECO:0007669"/>
    <property type="project" value="TreeGrafter"/>
</dbReference>
<dbReference type="AlphaFoldDB" id="A0A212L5U5"/>
<dbReference type="Pfam" id="PF00215">
    <property type="entry name" value="OMPdecase"/>
    <property type="match status" value="1"/>
</dbReference>
<dbReference type="RefSeq" id="WP_288199392.1">
    <property type="nucleotide sequence ID" value="NZ_LT608334.1"/>
</dbReference>
<evidence type="ECO:0000313" key="4">
    <source>
        <dbReference type="EMBL" id="SCM72952.1"/>
    </source>
</evidence>
<dbReference type="InterPro" id="IPR041710">
    <property type="entry name" value="HPS/KGPDC"/>
</dbReference>
<dbReference type="PANTHER" id="PTHR35039:SF3">
    <property type="entry name" value="3-KETO-L-GULONATE-6-PHOSPHATE DECARBOXYLASE SGBH-RELATED"/>
    <property type="match status" value="1"/>
</dbReference>
<dbReference type="NCBIfam" id="NF009832">
    <property type="entry name" value="PRK13306.1"/>
    <property type="match status" value="1"/>
</dbReference>
<protein>
    <submittedName>
        <fullName evidence="4">3-keto-L-gulonate 6-phosphate decarboxylase</fullName>
        <ecNumber evidence="4">4.1.2.-</ecNumber>
    </submittedName>
</protein>
<dbReference type="PANTHER" id="PTHR35039">
    <property type="entry name" value="3-KETO-L-GULONATE-6-PHOSPHATE DECARBOXYLASE SGBH-RELATED"/>
    <property type="match status" value="1"/>
</dbReference>
<name>A0A212L5U5_9HYPH</name>
<dbReference type="GO" id="GO:0006207">
    <property type="term" value="P:'de novo' pyrimidine nucleobase biosynthetic process"/>
    <property type="evidence" value="ECO:0007669"/>
    <property type="project" value="InterPro"/>
</dbReference>
<sequence>MTRPALQVALDFTALEPALAAARRLAGHVDILEAGTLLCLACGMDAVRALRRDHPGHLLVADFKAADAGETLAELAFDAGANWMTVVCAAPLATMERALAVAEARGGDVQIELFGHWTLDDARAWRRLGIRQVVFHRGRDAQAAGQTWSRDDLDRLKALSDIGLEMSVTGGIAAGDLPLFRDIAAKVFIAGRALYGATDPTAAAIGFQQAIADIWGA</sequence>
<feature type="domain" description="Orotidine 5'-phosphate decarboxylase" evidence="3">
    <location>
        <begin position="5"/>
        <end position="207"/>
    </location>
</feature>
<accession>A0A212L5U5</accession>
<evidence type="ECO:0000259" key="3">
    <source>
        <dbReference type="SMART" id="SM00934"/>
    </source>
</evidence>
<dbReference type="SUPFAM" id="SSF51366">
    <property type="entry name" value="Ribulose-phoshate binding barrel"/>
    <property type="match status" value="1"/>
</dbReference>
<proteinExistence type="predicted"/>
<evidence type="ECO:0000256" key="1">
    <source>
        <dbReference type="ARBA" id="ARBA00023239"/>
    </source>
</evidence>
<reference evidence="4" key="1">
    <citation type="submission" date="2016-08" db="EMBL/GenBank/DDBJ databases">
        <authorList>
            <person name="Seilhamer J.J."/>
        </authorList>
    </citation>
    <scope>NUCLEOTIDE SEQUENCE</scope>
    <source>
        <strain evidence="4">86</strain>
    </source>
</reference>
<dbReference type="InterPro" id="IPR011060">
    <property type="entry name" value="RibuloseP-bd_barrel"/>
</dbReference>
<keyword evidence="2" id="KW-0119">Carbohydrate metabolism</keyword>
<dbReference type="InterPro" id="IPR013785">
    <property type="entry name" value="Aldolase_TIM"/>
</dbReference>
<dbReference type="GO" id="GO:0004590">
    <property type="term" value="F:orotidine-5'-phosphate decarboxylase activity"/>
    <property type="evidence" value="ECO:0007669"/>
    <property type="project" value="InterPro"/>
</dbReference>
<dbReference type="EC" id="4.1.2.-" evidence="4"/>
<organism evidence="4">
    <name type="scientific">uncultured Pleomorphomonas sp</name>
    <dbReference type="NCBI Taxonomy" id="442121"/>
    <lineage>
        <taxon>Bacteria</taxon>
        <taxon>Pseudomonadati</taxon>
        <taxon>Pseudomonadota</taxon>
        <taxon>Alphaproteobacteria</taxon>
        <taxon>Hyphomicrobiales</taxon>
        <taxon>Pleomorphomonadaceae</taxon>
        <taxon>Pleomorphomonas</taxon>
        <taxon>environmental samples</taxon>
    </lineage>
</organism>
<dbReference type="GO" id="GO:0019854">
    <property type="term" value="P:L-ascorbic acid catabolic process"/>
    <property type="evidence" value="ECO:0007669"/>
    <property type="project" value="TreeGrafter"/>
</dbReference>
<dbReference type="NCBIfam" id="NF009831">
    <property type="entry name" value="PRK13305.1"/>
    <property type="match status" value="1"/>
</dbReference>
<dbReference type="CDD" id="cd04726">
    <property type="entry name" value="KGPDC_HPS"/>
    <property type="match status" value="1"/>
</dbReference>
<gene>
    <name evidence="4" type="primary">sgbH</name>
    <name evidence="4" type="ORF">KL86PLE_100772</name>
</gene>